<dbReference type="SUPFAM" id="SSF81301">
    <property type="entry name" value="Nucleotidyltransferase"/>
    <property type="match status" value="1"/>
</dbReference>
<dbReference type="EMBL" id="KV907507">
    <property type="protein sequence ID" value="OOF92550.1"/>
    <property type="molecule type" value="Genomic_DNA"/>
</dbReference>
<keyword evidence="2" id="KW-1185">Reference proteome</keyword>
<dbReference type="AlphaFoldDB" id="A0A1R3RDJ1"/>
<dbReference type="VEuPathDB" id="FungiDB:ASPCADRAFT_8826"/>
<gene>
    <name evidence="1" type="ORF">ASPCADRAFT_8826</name>
</gene>
<dbReference type="OrthoDB" id="5419802at2759"/>
<evidence type="ECO:0000313" key="2">
    <source>
        <dbReference type="Proteomes" id="UP000188318"/>
    </source>
</evidence>
<evidence type="ECO:0008006" key="3">
    <source>
        <dbReference type="Google" id="ProtNLM"/>
    </source>
</evidence>
<dbReference type="InterPro" id="IPR043519">
    <property type="entry name" value="NT_sf"/>
</dbReference>
<reference evidence="2" key="1">
    <citation type="journal article" date="2017" name="Genome Biol.">
        <title>Comparative genomics reveals high biological diversity and specific adaptations in the industrially and medically important fungal genus Aspergillus.</title>
        <authorList>
            <person name="de Vries R.P."/>
            <person name="Riley R."/>
            <person name="Wiebenga A."/>
            <person name="Aguilar-Osorio G."/>
            <person name="Amillis S."/>
            <person name="Uchima C.A."/>
            <person name="Anderluh G."/>
            <person name="Asadollahi M."/>
            <person name="Askin M."/>
            <person name="Barry K."/>
            <person name="Battaglia E."/>
            <person name="Bayram O."/>
            <person name="Benocci T."/>
            <person name="Braus-Stromeyer S.A."/>
            <person name="Caldana C."/>
            <person name="Canovas D."/>
            <person name="Cerqueira G.C."/>
            <person name="Chen F."/>
            <person name="Chen W."/>
            <person name="Choi C."/>
            <person name="Clum A."/>
            <person name="Dos Santos R.A."/>
            <person name="Damasio A.R."/>
            <person name="Diallinas G."/>
            <person name="Emri T."/>
            <person name="Fekete E."/>
            <person name="Flipphi M."/>
            <person name="Freyberg S."/>
            <person name="Gallo A."/>
            <person name="Gournas C."/>
            <person name="Habgood R."/>
            <person name="Hainaut M."/>
            <person name="Harispe M.L."/>
            <person name="Henrissat B."/>
            <person name="Hilden K.S."/>
            <person name="Hope R."/>
            <person name="Hossain A."/>
            <person name="Karabika E."/>
            <person name="Karaffa L."/>
            <person name="Karanyi Z."/>
            <person name="Krasevec N."/>
            <person name="Kuo A."/>
            <person name="Kusch H."/>
            <person name="LaButti K."/>
            <person name="Lagendijk E.L."/>
            <person name="Lapidus A."/>
            <person name="Levasseur A."/>
            <person name="Lindquist E."/>
            <person name="Lipzen A."/>
            <person name="Logrieco A.F."/>
            <person name="MacCabe A."/>
            <person name="Maekelae M.R."/>
            <person name="Malavazi I."/>
            <person name="Melin P."/>
            <person name="Meyer V."/>
            <person name="Mielnichuk N."/>
            <person name="Miskei M."/>
            <person name="Molnar A.P."/>
            <person name="Mule G."/>
            <person name="Ngan C.Y."/>
            <person name="Orejas M."/>
            <person name="Orosz E."/>
            <person name="Ouedraogo J.P."/>
            <person name="Overkamp K.M."/>
            <person name="Park H.-S."/>
            <person name="Perrone G."/>
            <person name="Piumi F."/>
            <person name="Punt P.J."/>
            <person name="Ram A.F."/>
            <person name="Ramon A."/>
            <person name="Rauscher S."/>
            <person name="Record E."/>
            <person name="Riano-Pachon D.M."/>
            <person name="Robert V."/>
            <person name="Roehrig J."/>
            <person name="Ruller R."/>
            <person name="Salamov A."/>
            <person name="Salih N.S."/>
            <person name="Samson R.A."/>
            <person name="Sandor E."/>
            <person name="Sanguinetti M."/>
            <person name="Schuetze T."/>
            <person name="Sepcic K."/>
            <person name="Shelest E."/>
            <person name="Sherlock G."/>
            <person name="Sophianopoulou V."/>
            <person name="Squina F.M."/>
            <person name="Sun H."/>
            <person name="Susca A."/>
            <person name="Todd R.B."/>
            <person name="Tsang A."/>
            <person name="Unkles S.E."/>
            <person name="van de Wiele N."/>
            <person name="van Rossen-Uffink D."/>
            <person name="Oliveira J.V."/>
            <person name="Vesth T.C."/>
            <person name="Visser J."/>
            <person name="Yu J.-H."/>
            <person name="Zhou M."/>
            <person name="Andersen M.R."/>
            <person name="Archer D.B."/>
            <person name="Baker S.E."/>
            <person name="Benoit I."/>
            <person name="Brakhage A.A."/>
            <person name="Braus G.H."/>
            <person name="Fischer R."/>
            <person name="Frisvad J.C."/>
            <person name="Goldman G.H."/>
            <person name="Houbraken J."/>
            <person name="Oakley B."/>
            <person name="Pocsi I."/>
            <person name="Scazzocchio C."/>
            <person name="Seiboth B."/>
            <person name="vanKuyk P.A."/>
            <person name="Wortman J."/>
            <person name="Dyer P.S."/>
            <person name="Grigoriev I.V."/>
        </authorList>
    </citation>
    <scope>NUCLEOTIDE SEQUENCE [LARGE SCALE GENOMIC DNA]</scope>
    <source>
        <strain evidence="2">ITEM 5010</strain>
    </source>
</reference>
<proteinExistence type="predicted"/>
<evidence type="ECO:0000313" key="1">
    <source>
        <dbReference type="EMBL" id="OOF92550.1"/>
    </source>
</evidence>
<dbReference type="Pfam" id="PF08843">
    <property type="entry name" value="AbiEii"/>
    <property type="match status" value="1"/>
</dbReference>
<name>A0A1R3RDJ1_ASPC5</name>
<protein>
    <recommendedName>
        <fullName evidence="3">Nucleotidyl transferase AbiEii/AbiGii toxin family protein</fullName>
    </recommendedName>
</protein>
<dbReference type="Gene3D" id="3.30.460.40">
    <property type="match status" value="1"/>
</dbReference>
<dbReference type="Proteomes" id="UP000188318">
    <property type="component" value="Unassembled WGS sequence"/>
</dbReference>
<sequence>MAPLPRLYLNKVVAGLAQMLEEMDIDYALMGGAAVCLLVYDATRMTEDVDIVINVDHRNITTDQLITQLIQRYPSDIAPITQFGYTIPAYKLILPKGQVQLVEIEIFDYQSWPQRPQYDISRARRKTLQVNGQVVKVFSNEWIFREKVLCQYQRQGSDKEGTDIWDITSLLLYLERGKPELDFDRDRDLTAALQNLLEKRPGLAPRLKEVVKCSAVFGEWYTSEWGHCCGY</sequence>
<dbReference type="InterPro" id="IPR014942">
    <property type="entry name" value="AbiEii"/>
</dbReference>
<dbReference type="OMA" id="WIFREKV"/>
<organism evidence="1 2">
    <name type="scientific">Aspergillus carbonarius (strain ITEM 5010)</name>
    <dbReference type="NCBI Taxonomy" id="602072"/>
    <lineage>
        <taxon>Eukaryota</taxon>
        <taxon>Fungi</taxon>
        <taxon>Dikarya</taxon>
        <taxon>Ascomycota</taxon>
        <taxon>Pezizomycotina</taxon>
        <taxon>Eurotiomycetes</taxon>
        <taxon>Eurotiomycetidae</taxon>
        <taxon>Eurotiales</taxon>
        <taxon>Aspergillaceae</taxon>
        <taxon>Aspergillus</taxon>
        <taxon>Aspergillus subgen. Circumdati</taxon>
    </lineage>
</organism>
<accession>A0A1R3RDJ1</accession>